<dbReference type="Proteomes" id="UP001354931">
    <property type="component" value="Unassembled WGS sequence"/>
</dbReference>
<gene>
    <name evidence="1" type="ORF">OKJ99_30295</name>
</gene>
<organism evidence="1 2">
    <name type="scientific">Streptomyces endophyticus</name>
    <dbReference type="NCBI Taxonomy" id="714166"/>
    <lineage>
        <taxon>Bacteria</taxon>
        <taxon>Bacillati</taxon>
        <taxon>Actinomycetota</taxon>
        <taxon>Actinomycetes</taxon>
        <taxon>Kitasatosporales</taxon>
        <taxon>Streptomycetaceae</taxon>
        <taxon>Streptomyces</taxon>
    </lineage>
</organism>
<proteinExistence type="predicted"/>
<comment type="caution">
    <text evidence="1">The sequence shown here is derived from an EMBL/GenBank/DDBJ whole genome shotgun (WGS) entry which is preliminary data.</text>
</comment>
<keyword evidence="2" id="KW-1185">Reference proteome</keyword>
<name>A0ABU6FCZ0_9ACTN</name>
<sequence>MKATEDVLIVREDLGPEMFTLVVRGDEVPAHLVDLPRVPRAEVPKPKSVRTAS</sequence>
<protein>
    <submittedName>
        <fullName evidence="1">Uncharacterized protein</fullName>
    </submittedName>
</protein>
<evidence type="ECO:0000313" key="2">
    <source>
        <dbReference type="Proteomes" id="UP001354931"/>
    </source>
</evidence>
<evidence type="ECO:0000313" key="1">
    <source>
        <dbReference type="EMBL" id="MEB8341793.1"/>
    </source>
</evidence>
<reference evidence="1 2" key="1">
    <citation type="submission" date="2022-10" db="EMBL/GenBank/DDBJ databases">
        <authorList>
            <person name="Xie J."/>
            <person name="Shen N."/>
        </authorList>
    </citation>
    <scope>NUCLEOTIDE SEQUENCE [LARGE SCALE GENOMIC DNA]</scope>
    <source>
        <strain evidence="1 2">YIM65594</strain>
    </source>
</reference>
<accession>A0ABU6FCZ0</accession>
<dbReference type="EMBL" id="JAOZYC010000150">
    <property type="protein sequence ID" value="MEB8341793.1"/>
    <property type="molecule type" value="Genomic_DNA"/>
</dbReference>
<dbReference type="RefSeq" id="WP_326021120.1">
    <property type="nucleotide sequence ID" value="NZ_JAOZYC010000150.1"/>
</dbReference>